<dbReference type="Proteomes" id="UP000077242">
    <property type="component" value="Unassembled WGS sequence"/>
</dbReference>
<evidence type="ECO:0000313" key="1">
    <source>
        <dbReference type="EMBL" id="OAH57048.1"/>
    </source>
</evidence>
<protein>
    <submittedName>
        <fullName evidence="1">Uncharacterized protein</fullName>
    </submittedName>
</protein>
<sequence>MLMGLTLDRPRLSFENASIQHGRVAATMRMVGGKQLQLKESVLAGETHKVVTRLSTLNAIVGPSLIFTADLATSQSSIGDEGAVVLKLIQLNENGEFIYQYKFTGVETEFERIRLGTHLAELMKTWGDELTTLPLSELRESEDSVLEPARFGIRTHAEHNSAKRGDPAFGEGAVVLFIAMKGDKNGSYPHEDKDMLYMLPSSAEKFTSNLILAQDLIYNKVIFPEINKVPWVADAKFEDREIPGSRHRELVATAGGWWARINHEVPLFRCLTPAFGFNYADEPAMRFRVERNGVVFKLNPDPVFVDGVVGHREHTANPWPDRKFTLKTTVDVEVVFSFKVKVEGENSVIDFSVQSQRSNTAIELVYADPKVTPNQIQFIYDYLKFYRQGLQAYATSLAASLVDIGATLDAFRLNNLLFKGGNVVTPVNLNMPTDLTVLGHLSPQRTDLVIEPSEVVVAGGGSLTFKASGASDIKWSVDNVDGEEGEKGDIDLSGKYTAPSADSLRASGFRRVIVTATAGDKVSKAMLSLVESSVSVYPSVVVVSLGSKYSLVAGEVDKKALTWTLKDQNLGAIEEDPDKDPTMQDGRKFVAAKTLPAPGAGEPLNFISSRLAEVEVSSADNSKRTIDVLVVVDQSGSYWLEAEVSGTGVQLTFYRTTRTVPKEKVPAAATHWHKYKGDGTFENGLYTPKAGSAEQYAIVTAFYDDGDSVDRFAYMIIPVPFVSSQRFVQLLGTEKVN</sequence>
<accession>A0AAP7FRV5</accession>
<proteinExistence type="predicted"/>
<dbReference type="EMBL" id="LSTU01000003">
    <property type="protein sequence ID" value="OAH57048.1"/>
    <property type="molecule type" value="Genomic_DNA"/>
</dbReference>
<name>A0AAP7FRV5_9PSED</name>
<evidence type="ECO:0000313" key="2">
    <source>
        <dbReference type="Proteomes" id="UP000077242"/>
    </source>
</evidence>
<organism evidence="1 2">
    <name type="scientific">Pseudomonas monteilii</name>
    <dbReference type="NCBI Taxonomy" id="76759"/>
    <lineage>
        <taxon>Bacteria</taxon>
        <taxon>Pseudomonadati</taxon>
        <taxon>Pseudomonadota</taxon>
        <taxon>Gammaproteobacteria</taxon>
        <taxon>Pseudomonadales</taxon>
        <taxon>Pseudomonadaceae</taxon>
        <taxon>Pseudomonas</taxon>
    </lineage>
</organism>
<gene>
    <name evidence="1" type="ORF">AYJ70_18250</name>
</gene>
<reference evidence="2" key="1">
    <citation type="submission" date="2016-02" db="EMBL/GenBank/DDBJ databases">
        <title>Dietzia cinnamea strain CD11_5 genome sequencing and assembly.</title>
        <authorList>
            <person name="Kaur G."/>
            <person name="Nair G.R."/>
            <person name="Mayilraj S."/>
        </authorList>
    </citation>
    <scope>NUCLEOTIDE SEQUENCE [LARGE SCALE GENOMIC DNA]</scope>
    <source>
        <strain evidence="2">CD10_2</strain>
    </source>
</reference>
<comment type="caution">
    <text evidence="1">The sequence shown here is derived from an EMBL/GenBank/DDBJ whole genome shotgun (WGS) entry which is preliminary data.</text>
</comment>
<dbReference type="AlphaFoldDB" id="A0AAP7FRV5"/>